<gene>
    <name evidence="1" type="ORF">COLO4_27262</name>
</gene>
<sequence length="102" mass="11515">MSVSIEALAMAGADYVEWGMDIEEWEYEDRDLTPAYLLADEEEGEETIEKSVNKSGSPASTLTHFDLESQILVLMVVLLRMSMFERRVMASNCTKMHGFSSL</sequence>
<accession>A0A1R3HSB2</accession>
<evidence type="ECO:0000313" key="1">
    <source>
        <dbReference type="EMBL" id="OMO73100.1"/>
    </source>
</evidence>
<dbReference type="OrthoDB" id="1002101at2759"/>
<dbReference type="AlphaFoldDB" id="A0A1R3HSB2"/>
<proteinExistence type="predicted"/>
<name>A0A1R3HSB2_9ROSI</name>
<dbReference type="EMBL" id="AWUE01019523">
    <property type="protein sequence ID" value="OMO73100.1"/>
    <property type="molecule type" value="Genomic_DNA"/>
</dbReference>
<dbReference type="Proteomes" id="UP000187203">
    <property type="component" value="Unassembled WGS sequence"/>
</dbReference>
<keyword evidence="2" id="KW-1185">Reference proteome</keyword>
<protein>
    <submittedName>
        <fullName evidence="1">Uncharacterized protein</fullName>
    </submittedName>
</protein>
<comment type="caution">
    <text evidence="1">The sequence shown here is derived from an EMBL/GenBank/DDBJ whole genome shotgun (WGS) entry which is preliminary data.</text>
</comment>
<reference evidence="2" key="1">
    <citation type="submission" date="2013-09" db="EMBL/GenBank/DDBJ databases">
        <title>Corchorus olitorius genome sequencing.</title>
        <authorList>
            <person name="Alam M."/>
            <person name="Haque M.S."/>
            <person name="Islam M.S."/>
            <person name="Emdad E.M."/>
            <person name="Islam M.M."/>
            <person name="Ahmed B."/>
            <person name="Halim A."/>
            <person name="Hossen Q.M.M."/>
            <person name="Hossain M.Z."/>
            <person name="Ahmed R."/>
            <person name="Khan M.M."/>
            <person name="Islam R."/>
            <person name="Rashid M.M."/>
            <person name="Khan S.A."/>
            <person name="Rahman M.S."/>
            <person name="Alam M."/>
            <person name="Yahiya A.S."/>
            <person name="Khan M.S."/>
            <person name="Azam M.S."/>
            <person name="Haque T."/>
            <person name="Lashkar M.Z.H."/>
            <person name="Akhand A.I."/>
            <person name="Morshed G."/>
            <person name="Roy S."/>
            <person name="Uddin K.S."/>
            <person name="Rabeya T."/>
            <person name="Hossain A.S."/>
            <person name="Chowdhury A."/>
            <person name="Snigdha A.R."/>
            <person name="Mortoza M.S."/>
            <person name="Matin S.A."/>
            <person name="Hoque S.M.E."/>
            <person name="Islam M.K."/>
            <person name="Roy D.K."/>
            <person name="Haider R."/>
            <person name="Moosa M.M."/>
            <person name="Elias S.M."/>
            <person name="Hasan A.M."/>
            <person name="Jahan S."/>
            <person name="Shafiuddin M."/>
            <person name="Mahmood N."/>
            <person name="Shommy N.S."/>
        </authorList>
    </citation>
    <scope>NUCLEOTIDE SEQUENCE [LARGE SCALE GENOMIC DNA]</scope>
    <source>
        <strain evidence="2">cv. O-4</strain>
    </source>
</reference>
<organism evidence="1 2">
    <name type="scientific">Corchorus olitorius</name>
    <dbReference type="NCBI Taxonomy" id="93759"/>
    <lineage>
        <taxon>Eukaryota</taxon>
        <taxon>Viridiplantae</taxon>
        <taxon>Streptophyta</taxon>
        <taxon>Embryophyta</taxon>
        <taxon>Tracheophyta</taxon>
        <taxon>Spermatophyta</taxon>
        <taxon>Magnoliopsida</taxon>
        <taxon>eudicotyledons</taxon>
        <taxon>Gunneridae</taxon>
        <taxon>Pentapetalae</taxon>
        <taxon>rosids</taxon>
        <taxon>malvids</taxon>
        <taxon>Malvales</taxon>
        <taxon>Malvaceae</taxon>
        <taxon>Grewioideae</taxon>
        <taxon>Apeibeae</taxon>
        <taxon>Corchorus</taxon>
    </lineage>
</organism>
<evidence type="ECO:0000313" key="2">
    <source>
        <dbReference type="Proteomes" id="UP000187203"/>
    </source>
</evidence>